<dbReference type="Pfam" id="PF14109">
    <property type="entry name" value="GldH_lipo"/>
    <property type="match status" value="1"/>
</dbReference>
<dbReference type="PROSITE" id="PS51257">
    <property type="entry name" value="PROKAR_LIPOPROTEIN"/>
    <property type="match status" value="1"/>
</dbReference>
<reference evidence="1 2" key="1">
    <citation type="submission" date="2016-10" db="EMBL/GenBank/DDBJ databases">
        <authorList>
            <person name="de Groot N.N."/>
        </authorList>
    </citation>
    <scope>NUCLEOTIDE SEQUENCE [LARGE SCALE GENOMIC DNA]</scope>
    <source>
        <strain evidence="1 2">DSM 19938</strain>
    </source>
</reference>
<evidence type="ECO:0000313" key="2">
    <source>
        <dbReference type="Proteomes" id="UP000199532"/>
    </source>
</evidence>
<accession>A0A1H6WKD3</accession>
<sequence length="159" mass="18064">MKTFGLFAAICLGILLAGCDKNVVYKAYEDIDDGQWFIKNTPSFKVEITDSSQAYNIFYLVRNTLQYPYYNLYLTRKITAPDSSVTTNMEEVFLSNETTGKPFGKGLGDLFDHKIPFLKNHKFPRNGTYTFTLSQSMRQNPLPFIMGIGISVEKVENGK</sequence>
<keyword evidence="2" id="KW-1185">Reference proteome</keyword>
<dbReference type="InterPro" id="IPR020018">
    <property type="entry name" value="Motility-assoc_lipoprot_GldH"/>
</dbReference>
<evidence type="ECO:0000313" key="1">
    <source>
        <dbReference type="EMBL" id="SEJ13240.1"/>
    </source>
</evidence>
<dbReference type="EMBL" id="FNXY01000005">
    <property type="protein sequence ID" value="SEJ13240.1"/>
    <property type="molecule type" value="Genomic_DNA"/>
</dbReference>
<dbReference type="Proteomes" id="UP000199532">
    <property type="component" value="Unassembled WGS sequence"/>
</dbReference>
<name>A0A1H6WKD3_9BACT</name>
<protein>
    <submittedName>
        <fullName evidence="1">Gliding motility-associated lipoprotein GldH</fullName>
    </submittedName>
</protein>
<gene>
    <name evidence="1" type="ORF">SAMN04487995_3383</name>
</gene>
<organism evidence="1 2">
    <name type="scientific">Dyadobacter koreensis</name>
    <dbReference type="NCBI Taxonomy" id="408657"/>
    <lineage>
        <taxon>Bacteria</taxon>
        <taxon>Pseudomonadati</taxon>
        <taxon>Bacteroidota</taxon>
        <taxon>Cytophagia</taxon>
        <taxon>Cytophagales</taxon>
        <taxon>Spirosomataceae</taxon>
        <taxon>Dyadobacter</taxon>
    </lineage>
</organism>
<dbReference type="RefSeq" id="WP_090337062.1">
    <property type="nucleotide sequence ID" value="NZ_FNXY01000005.1"/>
</dbReference>
<proteinExistence type="predicted"/>
<dbReference type="AlphaFoldDB" id="A0A1H6WKD3"/>
<dbReference type="STRING" id="408657.SAMN04487995_3383"/>
<dbReference type="NCBIfam" id="TIGR03511">
    <property type="entry name" value="GldH_lipo"/>
    <property type="match status" value="1"/>
</dbReference>
<dbReference type="OrthoDB" id="982482at2"/>
<keyword evidence="1" id="KW-0449">Lipoprotein</keyword>